<reference evidence="2 3" key="1">
    <citation type="journal article" date="2011" name="Stand. Genomic Sci.">
        <title>Complete genome sequence of the halophilic and highly halotolerant Chromohalobacter salexigens type strain (1H11(T)).</title>
        <authorList>
            <person name="Copeland A."/>
            <person name="O'Connor K."/>
            <person name="Lucas S."/>
            <person name="Lapidus A."/>
            <person name="Berry K.W."/>
            <person name="Detter J.C."/>
            <person name="Del Rio T.G."/>
            <person name="Hammon N."/>
            <person name="Dalin E."/>
            <person name="Tice H."/>
            <person name="Pitluck S."/>
            <person name="Bruce D."/>
            <person name="Goodwin L."/>
            <person name="Han C."/>
            <person name="Tapia R."/>
            <person name="Saunders E."/>
            <person name="Schmutz J."/>
            <person name="Brettin T."/>
            <person name="Larimer F."/>
            <person name="Land M."/>
            <person name="Hauser L."/>
            <person name="Vargas C."/>
            <person name="Nieto J.J."/>
            <person name="Kyrpides N.C."/>
            <person name="Ivanova N."/>
            <person name="Goker M."/>
            <person name="Klenk H.P."/>
            <person name="Csonka L.N."/>
            <person name="Woyke T."/>
        </authorList>
    </citation>
    <scope>NUCLEOTIDE SEQUENCE [LARGE SCALE GENOMIC DNA]</scope>
    <source>
        <strain evidence="3">ATCC BAA-138 / DSM 3043 / CIP 106854 / NCIMB 13768 / 1H11</strain>
    </source>
</reference>
<accession>Q1QY19</accession>
<evidence type="ECO:0000313" key="3">
    <source>
        <dbReference type="Proteomes" id="UP000000239"/>
    </source>
</evidence>
<feature type="transmembrane region" description="Helical" evidence="1">
    <location>
        <begin position="134"/>
        <end position="152"/>
    </location>
</feature>
<organism evidence="2 3">
    <name type="scientific">Chromohalobacter israelensis (strain ATCC BAA-138 / DSM 3043 / CIP 106854 / NCIMB 13768 / 1H11)</name>
    <name type="common">Chromohalobacter salexigens</name>
    <dbReference type="NCBI Taxonomy" id="290398"/>
    <lineage>
        <taxon>Bacteria</taxon>
        <taxon>Pseudomonadati</taxon>
        <taxon>Pseudomonadota</taxon>
        <taxon>Gammaproteobacteria</taxon>
        <taxon>Oceanospirillales</taxon>
        <taxon>Halomonadaceae</taxon>
        <taxon>Chromohalobacter</taxon>
    </lineage>
</organism>
<dbReference type="EMBL" id="CP000285">
    <property type="protein sequence ID" value="ABE58639.1"/>
    <property type="molecule type" value="Genomic_DNA"/>
</dbReference>
<gene>
    <name evidence="2" type="ordered locus">Csal_1284</name>
</gene>
<keyword evidence="1" id="KW-0472">Membrane</keyword>
<feature type="transmembrane region" description="Helical" evidence="1">
    <location>
        <begin position="82"/>
        <end position="103"/>
    </location>
</feature>
<keyword evidence="1" id="KW-1133">Transmembrane helix</keyword>
<dbReference type="AlphaFoldDB" id="Q1QY19"/>
<proteinExistence type="predicted"/>
<evidence type="ECO:0008006" key="4">
    <source>
        <dbReference type="Google" id="ProtNLM"/>
    </source>
</evidence>
<dbReference type="Pfam" id="PF14264">
    <property type="entry name" value="Glucos_trans_II"/>
    <property type="match status" value="1"/>
</dbReference>
<evidence type="ECO:0000256" key="1">
    <source>
        <dbReference type="SAM" id="Phobius"/>
    </source>
</evidence>
<protein>
    <recommendedName>
        <fullName evidence="4">Glucosyltransferase GtrII-like protein</fullName>
    </recommendedName>
</protein>
<evidence type="ECO:0000313" key="2">
    <source>
        <dbReference type="EMBL" id="ABE58639.1"/>
    </source>
</evidence>
<feature type="transmembrane region" description="Helical" evidence="1">
    <location>
        <begin position="331"/>
        <end position="349"/>
    </location>
</feature>
<feature type="transmembrane region" description="Helical" evidence="1">
    <location>
        <begin position="109"/>
        <end position="127"/>
    </location>
</feature>
<dbReference type="KEGG" id="csa:Csal_1284"/>
<sequence length="505" mass="54984">MSTARRPFVPTPSSPDLRRGAAVFALLMFATYPLVMADRLYLDDIWRSMHGQLGWTSNARPLADGVMIALNMGTRVVDLAPLPLWLGLAVIAVLLVVLRQVFATFSTGHAWWAMALLALQPFFLQNLSYRFDALPMALALSTSGLALAAGVLRPGLPGLALAALSLMASLCFYQAAVSVYFVLLAFHVLLSLATHGTPRWRLHLGLLIVGAATVLIYKGLSSLWLAGGYSLTHSQMVAPGSLPGHLLAQTLDFWRYAAHVLDGAPWWGLAIIAVVAGIGLCLGTARPPRDEHALALPWRCLLLVLIVALLPLGALGIMAALQDPIWRPRTFIGFGALAAGTLFCAVLACERHGLRWLGNGLLIVVLGGATVIAYAYGNAQNHQKHFENTISQRLIDDLRRLETSGPLVLVGTLPLSPATANAMKAFPILDELMKSYLDGGDWWGYQNLYRLGLPERYAFHGGSELREAFVARCDTLAPLQRRGWYSIYRWREAVFVAFDGGCPEK</sequence>
<feature type="transmembrane region" description="Helical" evidence="1">
    <location>
        <begin position="172"/>
        <end position="192"/>
    </location>
</feature>
<dbReference type="HOGENOM" id="CLU_031280_2_0_6"/>
<dbReference type="RefSeq" id="WP_011506585.1">
    <property type="nucleotide sequence ID" value="NC_007963.1"/>
</dbReference>
<dbReference type="eggNOG" id="ENOG5032NM5">
    <property type="taxonomic scope" value="Bacteria"/>
</dbReference>
<dbReference type="Proteomes" id="UP000000239">
    <property type="component" value="Chromosome"/>
</dbReference>
<name>Q1QY19_CHRI1</name>
<feature type="transmembrane region" description="Helical" evidence="1">
    <location>
        <begin position="264"/>
        <end position="284"/>
    </location>
</feature>
<keyword evidence="1" id="KW-0812">Transmembrane</keyword>
<dbReference type="GeneID" id="95334023"/>
<dbReference type="InterPro" id="IPR025686">
    <property type="entry name" value="Glucos_trans_II"/>
</dbReference>
<feature type="transmembrane region" description="Helical" evidence="1">
    <location>
        <begin position="296"/>
        <end position="319"/>
    </location>
</feature>
<feature type="transmembrane region" description="Helical" evidence="1">
    <location>
        <begin position="356"/>
        <end position="376"/>
    </location>
</feature>
<keyword evidence="3" id="KW-1185">Reference proteome</keyword>
<feature type="transmembrane region" description="Helical" evidence="1">
    <location>
        <begin position="20"/>
        <end position="42"/>
    </location>
</feature>
<feature type="transmembrane region" description="Helical" evidence="1">
    <location>
        <begin position="204"/>
        <end position="226"/>
    </location>
</feature>
<dbReference type="OrthoDB" id="1317478at2"/>